<accession>A0AA38NV43</accession>
<dbReference type="Proteomes" id="UP001163846">
    <property type="component" value="Unassembled WGS sequence"/>
</dbReference>
<evidence type="ECO:0000256" key="1">
    <source>
        <dbReference type="SAM" id="MobiDB-lite"/>
    </source>
</evidence>
<feature type="compositionally biased region" description="Gly residues" evidence="1">
    <location>
        <begin position="307"/>
        <end position="320"/>
    </location>
</feature>
<gene>
    <name evidence="2" type="ORF">F5878DRAFT_667805</name>
</gene>
<reference evidence="2" key="1">
    <citation type="submission" date="2022-08" db="EMBL/GenBank/DDBJ databases">
        <authorList>
            <consortium name="DOE Joint Genome Institute"/>
            <person name="Min B."/>
            <person name="Riley R."/>
            <person name="Sierra-Patev S."/>
            <person name="Naranjo-Ortiz M."/>
            <person name="Looney B."/>
            <person name="Konkel Z."/>
            <person name="Slot J.C."/>
            <person name="Sakamoto Y."/>
            <person name="Steenwyk J.L."/>
            <person name="Rokas A."/>
            <person name="Carro J."/>
            <person name="Camarero S."/>
            <person name="Ferreira P."/>
            <person name="Molpeceres G."/>
            <person name="Ruiz-Duenas F.J."/>
            <person name="Serrano A."/>
            <person name="Henrissat B."/>
            <person name="Drula E."/>
            <person name="Hughes K.W."/>
            <person name="Mata J.L."/>
            <person name="Ishikawa N.K."/>
            <person name="Vargas-Isla R."/>
            <person name="Ushijima S."/>
            <person name="Smith C.A."/>
            <person name="Ahrendt S."/>
            <person name="Andreopoulos W."/>
            <person name="He G."/>
            <person name="Labutti K."/>
            <person name="Lipzen A."/>
            <person name="Ng V."/>
            <person name="Sandor L."/>
            <person name="Barry K."/>
            <person name="Martinez A.T."/>
            <person name="Xiao Y."/>
            <person name="Gibbons J.G."/>
            <person name="Terashima K."/>
            <person name="Hibbett D.S."/>
            <person name="Grigoriev I.V."/>
        </authorList>
    </citation>
    <scope>NUCLEOTIDE SEQUENCE</scope>
    <source>
        <strain evidence="2">TFB9207</strain>
    </source>
</reference>
<protein>
    <submittedName>
        <fullName evidence="2">Uncharacterized protein</fullName>
    </submittedName>
</protein>
<proteinExistence type="predicted"/>
<feature type="compositionally biased region" description="Gly residues" evidence="1">
    <location>
        <begin position="258"/>
        <end position="274"/>
    </location>
</feature>
<evidence type="ECO:0000313" key="3">
    <source>
        <dbReference type="Proteomes" id="UP001163846"/>
    </source>
</evidence>
<comment type="caution">
    <text evidence="2">The sequence shown here is derived from an EMBL/GenBank/DDBJ whole genome shotgun (WGS) entry which is preliminary data.</text>
</comment>
<organism evidence="2 3">
    <name type="scientific">Lentinula raphanica</name>
    <dbReference type="NCBI Taxonomy" id="153919"/>
    <lineage>
        <taxon>Eukaryota</taxon>
        <taxon>Fungi</taxon>
        <taxon>Dikarya</taxon>
        <taxon>Basidiomycota</taxon>
        <taxon>Agaricomycotina</taxon>
        <taxon>Agaricomycetes</taxon>
        <taxon>Agaricomycetidae</taxon>
        <taxon>Agaricales</taxon>
        <taxon>Marasmiineae</taxon>
        <taxon>Omphalotaceae</taxon>
        <taxon>Lentinula</taxon>
    </lineage>
</organism>
<dbReference type="AlphaFoldDB" id="A0AA38NV43"/>
<feature type="region of interest" description="Disordered" evidence="1">
    <location>
        <begin position="173"/>
        <end position="336"/>
    </location>
</feature>
<dbReference type="EMBL" id="MU807692">
    <property type="protein sequence ID" value="KAJ3831203.1"/>
    <property type="molecule type" value="Genomic_DNA"/>
</dbReference>
<name>A0AA38NV43_9AGAR</name>
<evidence type="ECO:0000313" key="2">
    <source>
        <dbReference type="EMBL" id="KAJ3831203.1"/>
    </source>
</evidence>
<sequence>MSFFNFSCSREEIEAALDYFAANSISLPSSVYQFYQTLQTQIIAAEDSTQTSLLRQTQTTHSPQTLHLFQEHIHSLPTPSPSPPRTFGPRPFMEIGDSHSPPHPLFPAASAPSMHTIDGVQQGDAQLHSVQAPSVYSGDLVKALPVPSNVEIQSRKPAHTKDEGQCNDVVLSNDELRGPVGPGTAGPLGNTVHSGGDPELGELSQAGRSTNIKRKWTNGTETEQEREEGRGSKNNRGGKSKTGKSKSQGYKSSVENKGAGGRRGGGGGGGGGRSSGCPRNGASIRRRTRAQLAASVGSDEGLDNGRGEGSGLGEGSGGSSDGPSDRSFIYSPTRAPASKDVQEESFLLLLSLYSTPESLDWVPEFTRALEGESWAQEDALATESLENLALRCSRSKSMSLLGTFCRMLNELMFTAKVNSIFHAQKLAQPSKMPSLEGILRNLKHEGFRERDLGIWLSSGSRWARLASAGIFKPPVQRLTVHLHRDP</sequence>
<keyword evidence="3" id="KW-1185">Reference proteome</keyword>